<dbReference type="AlphaFoldDB" id="A0A7C5MZP6"/>
<sequence length="101" mass="11247">AIARAMLKRPRILIFDEATSSLDSRTEQAIQETLAQVAEHHTTLVIAHRLSTVVDADRILVMEQGRIVEQGNHAGLLALGGRYAEMWELQEKEEVEVVSGQ</sequence>
<reference evidence="1" key="1">
    <citation type="journal article" date="2020" name="mSystems">
        <title>Genome- and Community-Level Interaction Insights into Carbon Utilization and Element Cycling Functions of Hydrothermarchaeota in Hydrothermal Sediment.</title>
        <authorList>
            <person name="Zhou Z."/>
            <person name="Liu Y."/>
            <person name="Xu W."/>
            <person name="Pan J."/>
            <person name="Luo Z.H."/>
            <person name="Li M."/>
        </authorList>
    </citation>
    <scope>NUCLEOTIDE SEQUENCE [LARGE SCALE GENOMIC DNA]</scope>
    <source>
        <strain evidence="1">HyVt-535</strain>
    </source>
</reference>
<dbReference type="Gene3D" id="3.40.50.300">
    <property type="entry name" value="P-loop containing nucleotide triphosphate hydrolases"/>
    <property type="match status" value="1"/>
</dbReference>
<dbReference type="PANTHER" id="PTHR24221:SF654">
    <property type="entry name" value="ATP-BINDING CASSETTE SUB-FAMILY B MEMBER 6"/>
    <property type="match status" value="1"/>
</dbReference>
<dbReference type="InterPro" id="IPR027417">
    <property type="entry name" value="P-loop_NTPase"/>
</dbReference>
<accession>A0A7C5MZP6</accession>
<evidence type="ECO:0000313" key="1">
    <source>
        <dbReference type="EMBL" id="HHH13402.1"/>
    </source>
</evidence>
<name>A0A7C5MZP6_9GAMM</name>
<organism evidence="1">
    <name type="scientific">Thiolapillus brandeum</name>
    <dbReference type="NCBI Taxonomy" id="1076588"/>
    <lineage>
        <taxon>Bacteria</taxon>
        <taxon>Pseudomonadati</taxon>
        <taxon>Pseudomonadota</taxon>
        <taxon>Gammaproteobacteria</taxon>
        <taxon>Chromatiales</taxon>
        <taxon>Sedimenticolaceae</taxon>
        <taxon>Thiolapillus</taxon>
    </lineage>
</organism>
<feature type="non-terminal residue" evidence="1">
    <location>
        <position position="1"/>
    </location>
</feature>
<proteinExistence type="predicted"/>
<dbReference type="GO" id="GO:0034040">
    <property type="term" value="F:ATPase-coupled lipid transmembrane transporter activity"/>
    <property type="evidence" value="ECO:0007669"/>
    <property type="project" value="TreeGrafter"/>
</dbReference>
<dbReference type="SUPFAM" id="SSF52540">
    <property type="entry name" value="P-loop containing nucleoside triphosphate hydrolases"/>
    <property type="match status" value="1"/>
</dbReference>
<protein>
    <submittedName>
        <fullName evidence="1">Metal ABC transporter permease</fullName>
    </submittedName>
</protein>
<dbReference type="Proteomes" id="UP000886100">
    <property type="component" value="Unassembled WGS sequence"/>
</dbReference>
<dbReference type="PANTHER" id="PTHR24221">
    <property type="entry name" value="ATP-BINDING CASSETTE SUB-FAMILY B"/>
    <property type="match status" value="1"/>
</dbReference>
<dbReference type="InterPro" id="IPR039421">
    <property type="entry name" value="Type_1_exporter"/>
</dbReference>
<gene>
    <name evidence="1" type="ORF">ENJ98_04130</name>
</gene>
<comment type="caution">
    <text evidence="1">The sequence shown here is derived from an EMBL/GenBank/DDBJ whole genome shotgun (WGS) entry which is preliminary data.</text>
</comment>
<dbReference type="EMBL" id="DROM01000253">
    <property type="protein sequence ID" value="HHH13402.1"/>
    <property type="molecule type" value="Genomic_DNA"/>
</dbReference>